<organism evidence="4 5">
    <name type="scientific">Candidatus Defluviicoccus seviourii</name>
    <dbReference type="NCBI Taxonomy" id="2565273"/>
    <lineage>
        <taxon>Bacteria</taxon>
        <taxon>Pseudomonadati</taxon>
        <taxon>Pseudomonadota</taxon>
        <taxon>Alphaproteobacteria</taxon>
        <taxon>Rhodospirillales</taxon>
        <taxon>Rhodospirillaceae</taxon>
        <taxon>Defluviicoccus</taxon>
    </lineage>
</organism>
<evidence type="ECO:0000313" key="4">
    <source>
        <dbReference type="EMBL" id="VUX45310.1"/>
    </source>
</evidence>
<comment type="function">
    <text evidence="1">Broad specificity carboxypetidase that releases amino acids sequentially from the C-terminus, including neutral, aromatic, polar and basic residues.</text>
</comment>
<feature type="binding site" evidence="2">
    <location>
        <position position="295"/>
    </location>
    <ligand>
        <name>Zn(2+)</name>
        <dbReference type="ChEBI" id="CHEBI:29105"/>
        <note>catalytic</note>
    </ligand>
</feature>
<dbReference type="PROSITE" id="PS52034">
    <property type="entry name" value="PEPTIDASE_M32"/>
    <property type="match status" value="1"/>
</dbReference>
<evidence type="ECO:0000256" key="2">
    <source>
        <dbReference type="PIRSR" id="PIRSR006615-1"/>
    </source>
</evidence>
<dbReference type="PIRSF" id="PIRSF006615">
    <property type="entry name" value="Zn_crbxpep_Taq"/>
    <property type="match status" value="1"/>
</dbReference>
<comment type="caution">
    <text evidence="4">The sequence shown here is derived from an EMBL/GenBank/DDBJ whole genome shotgun (WGS) entry which is preliminary data.</text>
</comment>
<evidence type="ECO:0000256" key="1">
    <source>
        <dbReference type="PIRNR" id="PIRNR006615"/>
    </source>
</evidence>
<dbReference type="GO" id="GO:0046872">
    <property type="term" value="F:metal ion binding"/>
    <property type="evidence" value="ECO:0007669"/>
    <property type="project" value="UniProtKB-KW"/>
</dbReference>
<dbReference type="Pfam" id="PF02074">
    <property type="entry name" value="Peptidase_M32"/>
    <property type="match status" value="1"/>
</dbReference>
<keyword evidence="1" id="KW-0482">Metalloprotease</keyword>
<gene>
    <name evidence="4" type="ORF">DF3PA_110044</name>
</gene>
<keyword evidence="5" id="KW-1185">Reference proteome</keyword>
<evidence type="ECO:0000313" key="5">
    <source>
        <dbReference type="Proteomes" id="UP000326641"/>
    </source>
</evidence>
<dbReference type="EC" id="3.4.17.19" evidence="1"/>
<dbReference type="PANTHER" id="PTHR34217:SF1">
    <property type="entry name" value="CARBOXYPEPTIDASE 1"/>
    <property type="match status" value="1"/>
</dbReference>
<sequence>MPHASYKRLEEWFRRISALTDAGAILQWDLATMMPKGGARGRADQLAVLKALRHSLLCSLEVAQLLDAAGADVSLDDWQRANLEEMRRAHVLASAVGQPEVEALSRASSACEAAWRDARAESDFSIVRPSLEALVPLVRATAEARAKALGLDPYDALLEEYEPGGRAAEIDPIFARLGEALPPLLTAVLERQAEAGPPPEFRGPFPIEAQRRLAVQFMERLGFDFHHGRLDVSLHPFCGGTPDDVRITTRYDEQDFRPALMGVLHETGHALYERGLPREWRGLPVADARGMVLHESQSLLIEMQVCRSRAFLAFAAPLIRATFGGSGPAWEAEALYRHYARVEPGLIRVNADEVTYPAHVILRYRLEKALLAGTLKVADLPGAWAEGMRDLLGITPPDDRSGCLQDIHWYDGAFGYFPTYTLGAIAAAQLFDAACRAEPGLTEGIAAGEFAPLITWLRTHVHSQGSSKSTREILIAATGRPLDAEAFVTHLERRYLG</sequence>
<dbReference type="GO" id="GO:0004181">
    <property type="term" value="F:metallocarboxypeptidase activity"/>
    <property type="evidence" value="ECO:0007669"/>
    <property type="project" value="UniProtKB-UniRule"/>
</dbReference>
<keyword evidence="1 4" id="KW-0378">Hydrolase</keyword>
<feature type="binding site" evidence="2">
    <location>
        <position position="269"/>
    </location>
    <ligand>
        <name>Zn(2+)</name>
        <dbReference type="ChEBI" id="CHEBI:29105"/>
        <note>catalytic</note>
    </ligand>
</feature>
<dbReference type="Gene3D" id="1.10.1370.30">
    <property type="match status" value="1"/>
</dbReference>
<keyword evidence="2" id="KW-0862">Zinc</keyword>
<reference evidence="4" key="1">
    <citation type="submission" date="2018-11" db="EMBL/GenBank/DDBJ databases">
        <authorList>
            <person name="Onetto C."/>
        </authorList>
    </citation>
    <scope>NUCLEOTIDE SEQUENCE [LARGE SCALE GENOMIC DNA]</scope>
</reference>
<comment type="similarity">
    <text evidence="1">Belongs to the peptidase M32 family.</text>
</comment>
<dbReference type="SUPFAM" id="SSF55486">
    <property type="entry name" value="Metalloproteases ('zincins'), catalytic domain"/>
    <property type="match status" value="1"/>
</dbReference>
<keyword evidence="1 4" id="KW-0121">Carboxypeptidase</keyword>
<protein>
    <recommendedName>
        <fullName evidence="1">Metal-dependent carboxypeptidase</fullName>
        <ecNumber evidence="1">3.4.17.19</ecNumber>
    </recommendedName>
</protein>
<dbReference type="InterPro" id="IPR001333">
    <property type="entry name" value="Peptidase_M32_Taq"/>
</dbReference>
<dbReference type="AlphaFoldDB" id="A0A564WA35"/>
<name>A0A564WA35_9PROT</name>
<feature type="active site" description="Proton donor/acceptor" evidence="3">
    <location>
        <position position="266"/>
    </location>
</feature>
<keyword evidence="1 2" id="KW-0479">Metal-binding</keyword>
<evidence type="ECO:0000256" key="3">
    <source>
        <dbReference type="PIRSR" id="PIRSR006615-2"/>
    </source>
</evidence>
<accession>A0A564WA35</accession>
<feature type="binding site" evidence="2">
    <location>
        <position position="265"/>
    </location>
    <ligand>
        <name>Zn(2+)</name>
        <dbReference type="ChEBI" id="CHEBI:29105"/>
        <note>catalytic</note>
    </ligand>
</feature>
<keyword evidence="1" id="KW-0645">Protease</keyword>
<dbReference type="GO" id="GO:0006508">
    <property type="term" value="P:proteolysis"/>
    <property type="evidence" value="ECO:0007669"/>
    <property type="project" value="UniProtKB-UniRule"/>
</dbReference>
<dbReference type="CDD" id="cd06460">
    <property type="entry name" value="M32_Taq"/>
    <property type="match status" value="1"/>
</dbReference>
<proteinExistence type="inferred from homology"/>
<dbReference type="PANTHER" id="PTHR34217">
    <property type="entry name" value="METAL-DEPENDENT CARBOXYPEPTIDASE"/>
    <property type="match status" value="1"/>
</dbReference>
<dbReference type="PRINTS" id="PR00998">
    <property type="entry name" value="CRBOXYPTASET"/>
</dbReference>
<comment type="catalytic activity">
    <reaction evidence="1">
        <text>Release of a C-terminal amino acid with broad specificity, except for -Pro.</text>
        <dbReference type="EC" id="3.4.17.19"/>
    </reaction>
</comment>
<dbReference type="EMBL" id="UXAT02000003">
    <property type="protein sequence ID" value="VUX45310.1"/>
    <property type="molecule type" value="Genomic_DNA"/>
</dbReference>
<dbReference type="Proteomes" id="UP000326641">
    <property type="component" value="Unassembled WGS sequence"/>
</dbReference>
<comment type="cofactor">
    <cofactor evidence="2">
        <name>Zn(2+)</name>
        <dbReference type="ChEBI" id="CHEBI:29105"/>
    </cofactor>
    <text evidence="2">Binds 1 zinc ion per subunit.</text>
</comment>